<reference evidence="2 3" key="1">
    <citation type="journal article" date="2012" name="BMC Genomics">
        <title>Comparative genomics of the white-rot fungi, Phanerochaete carnosa and P. chrysosporium, to elucidate the genetic basis of the distinct wood types they colonize.</title>
        <authorList>
            <person name="Suzuki H."/>
            <person name="MacDonald J."/>
            <person name="Syed K."/>
            <person name="Salamov A."/>
            <person name="Hori C."/>
            <person name="Aerts A."/>
            <person name="Henrissat B."/>
            <person name="Wiebenga A."/>
            <person name="vanKuyk P.A."/>
            <person name="Barry K."/>
            <person name="Lindquist E."/>
            <person name="LaButti K."/>
            <person name="Lapidus A."/>
            <person name="Lucas S."/>
            <person name="Coutinho P."/>
            <person name="Gong Y."/>
            <person name="Samejima M."/>
            <person name="Mahadevan R."/>
            <person name="Abou-Zaid M."/>
            <person name="de Vries R.P."/>
            <person name="Igarashi K."/>
            <person name="Yadav J.S."/>
            <person name="Grigoriev I.V."/>
            <person name="Master E.R."/>
        </authorList>
    </citation>
    <scope>NUCLEOTIDE SEQUENCE [LARGE SCALE GENOMIC DNA]</scope>
    <source>
        <strain evidence="2 3">HHB-10118-sp</strain>
    </source>
</reference>
<dbReference type="EMBL" id="JH930471">
    <property type="protein sequence ID" value="EKM56456.1"/>
    <property type="molecule type" value="Genomic_DNA"/>
</dbReference>
<dbReference type="InParanoid" id="K5V1S7"/>
<dbReference type="GO" id="GO:0003677">
    <property type="term" value="F:DNA binding"/>
    <property type="evidence" value="ECO:0007669"/>
    <property type="project" value="UniProtKB-KW"/>
</dbReference>
<dbReference type="Gene3D" id="1.10.150.130">
    <property type="match status" value="1"/>
</dbReference>
<evidence type="ECO:0000256" key="1">
    <source>
        <dbReference type="ARBA" id="ARBA00023125"/>
    </source>
</evidence>
<protein>
    <submittedName>
        <fullName evidence="2">Uncharacterized protein</fullName>
    </submittedName>
</protein>
<sequence length="336" mass="37423">PPCAAQDHLRLWRPASSFNKDNSPFITEEDFARVSSVMSVTWAPSTLETYSAGLMLFHAICDVQLIPEMNRAPASSELLCIFLAKLACSYSVSALTNYLAGIQAWHRLHQLPWQLDAAQQQLMVCSAASMLSRLDAERSPELHITRAKCPPITIAVLSQTHTQLDLSVPLDAAVYTCATALLHGIARSDEFTVPKLSAFDLCLHVTIANIRRGVSDHDGNTVTVVHLPCTESLPEGEDIYWGKQLNDTDPDDALTNHERINCPQPEEHLFMHKTADRFGCKQRHPLTEDALMRRLRIALQAAGVTEQFSGYCFWIGSTLEYLLRGLPFEVVKVKGR</sequence>
<dbReference type="SUPFAM" id="SSF47823">
    <property type="entry name" value="lambda integrase-like, N-terminal domain"/>
    <property type="match status" value="1"/>
</dbReference>
<dbReference type="STRING" id="650164.K5V1S7"/>
<evidence type="ECO:0000313" key="2">
    <source>
        <dbReference type="EMBL" id="EKM56456.1"/>
    </source>
</evidence>
<accession>K5V1S7</accession>
<keyword evidence="1" id="KW-0238">DNA-binding</keyword>
<name>K5V1S7_PHACS</name>
<proteinExistence type="predicted"/>
<dbReference type="Proteomes" id="UP000008370">
    <property type="component" value="Unassembled WGS sequence"/>
</dbReference>
<dbReference type="KEGG" id="pco:PHACADRAFT_91797"/>
<dbReference type="HOGENOM" id="CLU_003292_2_2_1"/>
<dbReference type="GeneID" id="18920753"/>
<dbReference type="RefSeq" id="XP_007394304.1">
    <property type="nucleotide sequence ID" value="XM_007394242.1"/>
</dbReference>
<keyword evidence="3" id="KW-1185">Reference proteome</keyword>
<feature type="non-terminal residue" evidence="2">
    <location>
        <position position="1"/>
    </location>
</feature>
<evidence type="ECO:0000313" key="3">
    <source>
        <dbReference type="Proteomes" id="UP000008370"/>
    </source>
</evidence>
<organism evidence="2 3">
    <name type="scientific">Phanerochaete carnosa (strain HHB-10118-sp)</name>
    <name type="common">White-rot fungus</name>
    <name type="synonym">Peniophora carnosa</name>
    <dbReference type="NCBI Taxonomy" id="650164"/>
    <lineage>
        <taxon>Eukaryota</taxon>
        <taxon>Fungi</taxon>
        <taxon>Dikarya</taxon>
        <taxon>Basidiomycota</taxon>
        <taxon>Agaricomycotina</taxon>
        <taxon>Agaricomycetes</taxon>
        <taxon>Polyporales</taxon>
        <taxon>Phanerochaetaceae</taxon>
        <taxon>Phanerochaete</taxon>
    </lineage>
</organism>
<dbReference type="OrthoDB" id="2794913at2759"/>
<gene>
    <name evidence="2" type="ORF">PHACADRAFT_91797</name>
</gene>
<dbReference type="AlphaFoldDB" id="K5V1S7"/>
<dbReference type="InterPro" id="IPR010998">
    <property type="entry name" value="Integrase_recombinase_N"/>
</dbReference>